<feature type="signal peptide" evidence="1">
    <location>
        <begin position="1"/>
        <end position="18"/>
    </location>
</feature>
<dbReference type="SUPFAM" id="SSF54001">
    <property type="entry name" value="Cysteine proteinases"/>
    <property type="match status" value="1"/>
</dbReference>
<dbReference type="InterPro" id="IPR038765">
    <property type="entry name" value="Papain-like_cys_pep_sf"/>
</dbReference>
<feature type="domain" description="Cathepsin propeptide inhibitor" evidence="2">
    <location>
        <begin position="36"/>
        <end position="92"/>
    </location>
</feature>
<keyword evidence="4" id="KW-1185">Reference proteome</keyword>
<sequence length="103" mass="11900">MRFVSLVLVFAAVAMASASDTQGQRHFEVSEAHNLFEDFIKTHNRQYKDDADRDVHFKAFVANLEKINKLNEQNPSATYGINKFADFTEEDRKQMFGLNRAKQ</sequence>
<proteinExistence type="predicted"/>
<dbReference type="Proteomes" id="UP001154114">
    <property type="component" value="Chromosome 10"/>
</dbReference>
<gene>
    <name evidence="3" type="ORF">CINC_LOCUS1098</name>
</gene>
<keyword evidence="1" id="KW-0732">Signal</keyword>
<evidence type="ECO:0000313" key="4">
    <source>
        <dbReference type="Proteomes" id="UP001154114"/>
    </source>
</evidence>
<dbReference type="AlphaFoldDB" id="A0A9N8KS88"/>
<accession>A0A9N8KS88</accession>
<reference evidence="3" key="1">
    <citation type="submission" date="2021-12" db="EMBL/GenBank/DDBJ databases">
        <authorList>
            <person name="King R."/>
        </authorList>
    </citation>
    <scope>NUCLEOTIDE SEQUENCE</scope>
</reference>
<feature type="chain" id="PRO_5040114090" description="Cathepsin propeptide inhibitor domain-containing protein" evidence="1">
    <location>
        <begin position="19"/>
        <end position="103"/>
    </location>
</feature>
<protein>
    <recommendedName>
        <fullName evidence="2">Cathepsin propeptide inhibitor domain-containing protein</fullName>
    </recommendedName>
</protein>
<name>A0A9N8KS88_CHRIL</name>
<dbReference type="EMBL" id="LR824013">
    <property type="protein sequence ID" value="CAD0199403.1"/>
    <property type="molecule type" value="Genomic_DNA"/>
</dbReference>
<dbReference type="OrthoDB" id="5855924at2759"/>
<dbReference type="InterPro" id="IPR013201">
    <property type="entry name" value="Prot_inhib_I29"/>
</dbReference>
<dbReference type="Pfam" id="PF08246">
    <property type="entry name" value="Inhibitor_I29"/>
    <property type="match status" value="1"/>
</dbReference>
<evidence type="ECO:0000256" key="1">
    <source>
        <dbReference type="SAM" id="SignalP"/>
    </source>
</evidence>
<organism evidence="3 4">
    <name type="scientific">Chrysodeixis includens</name>
    <name type="common">Soybean looper</name>
    <name type="synonym">Pseudoplusia includens</name>
    <dbReference type="NCBI Taxonomy" id="689277"/>
    <lineage>
        <taxon>Eukaryota</taxon>
        <taxon>Metazoa</taxon>
        <taxon>Ecdysozoa</taxon>
        <taxon>Arthropoda</taxon>
        <taxon>Hexapoda</taxon>
        <taxon>Insecta</taxon>
        <taxon>Pterygota</taxon>
        <taxon>Neoptera</taxon>
        <taxon>Endopterygota</taxon>
        <taxon>Lepidoptera</taxon>
        <taxon>Glossata</taxon>
        <taxon>Ditrysia</taxon>
        <taxon>Noctuoidea</taxon>
        <taxon>Noctuidae</taxon>
        <taxon>Plusiinae</taxon>
        <taxon>Chrysodeixis</taxon>
    </lineage>
</organism>
<evidence type="ECO:0000259" key="2">
    <source>
        <dbReference type="SMART" id="SM00848"/>
    </source>
</evidence>
<evidence type="ECO:0000313" key="3">
    <source>
        <dbReference type="EMBL" id="CAD0199403.1"/>
    </source>
</evidence>
<dbReference type="Gene3D" id="1.10.287.2250">
    <property type="match status" value="1"/>
</dbReference>
<dbReference type="SMART" id="SM00848">
    <property type="entry name" value="Inhibitor_I29"/>
    <property type="match status" value="1"/>
</dbReference>